<accession>A0A6A6S455</accession>
<organism evidence="1 2">
    <name type="scientific">Massarina eburnea CBS 473.64</name>
    <dbReference type="NCBI Taxonomy" id="1395130"/>
    <lineage>
        <taxon>Eukaryota</taxon>
        <taxon>Fungi</taxon>
        <taxon>Dikarya</taxon>
        <taxon>Ascomycota</taxon>
        <taxon>Pezizomycotina</taxon>
        <taxon>Dothideomycetes</taxon>
        <taxon>Pleosporomycetidae</taxon>
        <taxon>Pleosporales</taxon>
        <taxon>Massarineae</taxon>
        <taxon>Massarinaceae</taxon>
        <taxon>Massarina</taxon>
    </lineage>
</organism>
<dbReference type="AlphaFoldDB" id="A0A6A6S455"/>
<proteinExistence type="predicted"/>
<sequence length="142" mass="15968">MFTFFSLQVSGTTNCTSLCLAHFLFPWFLSSEFSRSLLFRYPFTAISFSWSTGRASLRIALSKVILIRTREFSIAQISLDTLIECGDKMVTSFVHHCLSDPFSTQSGKLPSLIVGISGVYSDVSSHPQLHLHLLRKDKTKIN</sequence>
<dbReference type="EMBL" id="MU006782">
    <property type="protein sequence ID" value="KAF2641902.1"/>
    <property type="molecule type" value="Genomic_DNA"/>
</dbReference>
<reference evidence="1" key="1">
    <citation type="journal article" date="2020" name="Stud. Mycol.">
        <title>101 Dothideomycetes genomes: a test case for predicting lifestyles and emergence of pathogens.</title>
        <authorList>
            <person name="Haridas S."/>
            <person name="Albert R."/>
            <person name="Binder M."/>
            <person name="Bloem J."/>
            <person name="Labutti K."/>
            <person name="Salamov A."/>
            <person name="Andreopoulos B."/>
            <person name="Baker S."/>
            <person name="Barry K."/>
            <person name="Bills G."/>
            <person name="Bluhm B."/>
            <person name="Cannon C."/>
            <person name="Castanera R."/>
            <person name="Culley D."/>
            <person name="Daum C."/>
            <person name="Ezra D."/>
            <person name="Gonzalez J."/>
            <person name="Henrissat B."/>
            <person name="Kuo A."/>
            <person name="Liang C."/>
            <person name="Lipzen A."/>
            <person name="Lutzoni F."/>
            <person name="Magnuson J."/>
            <person name="Mondo S."/>
            <person name="Nolan M."/>
            <person name="Ohm R."/>
            <person name="Pangilinan J."/>
            <person name="Park H.-J."/>
            <person name="Ramirez L."/>
            <person name="Alfaro M."/>
            <person name="Sun H."/>
            <person name="Tritt A."/>
            <person name="Yoshinaga Y."/>
            <person name="Zwiers L.-H."/>
            <person name="Turgeon B."/>
            <person name="Goodwin S."/>
            <person name="Spatafora J."/>
            <person name="Crous P."/>
            <person name="Grigoriev I."/>
        </authorList>
    </citation>
    <scope>NUCLEOTIDE SEQUENCE</scope>
    <source>
        <strain evidence="1">CBS 473.64</strain>
    </source>
</reference>
<evidence type="ECO:0000313" key="2">
    <source>
        <dbReference type="Proteomes" id="UP000799753"/>
    </source>
</evidence>
<keyword evidence="2" id="KW-1185">Reference proteome</keyword>
<gene>
    <name evidence="1" type="ORF">P280DRAFT_287719</name>
</gene>
<name>A0A6A6S455_9PLEO</name>
<dbReference type="Proteomes" id="UP000799753">
    <property type="component" value="Unassembled WGS sequence"/>
</dbReference>
<protein>
    <submittedName>
        <fullName evidence="1">Uncharacterized protein</fullName>
    </submittedName>
</protein>
<evidence type="ECO:0000313" key="1">
    <source>
        <dbReference type="EMBL" id="KAF2641902.1"/>
    </source>
</evidence>